<proteinExistence type="inferred from homology"/>
<evidence type="ECO:0000256" key="1">
    <source>
        <dbReference type="ARBA" id="ARBA00001947"/>
    </source>
</evidence>
<gene>
    <name evidence="13" type="ORF">SCF082_LOCUS35741</name>
</gene>
<dbReference type="InterPro" id="IPR036169">
    <property type="entry name" value="DXPR_C_sf"/>
</dbReference>
<dbReference type="InterPro" id="IPR026877">
    <property type="entry name" value="DXPR_C"/>
</dbReference>
<dbReference type="InterPro" id="IPR008915">
    <property type="entry name" value="Peptidase_M50"/>
</dbReference>
<dbReference type="InterPro" id="IPR036034">
    <property type="entry name" value="PDZ_sf"/>
</dbReference>
<feature type="transmembrane region" description="Helical" evidence="11">
    <location>
        <begin position="90"/>
        <end position="113"/>
    </location>
</feature>
<evidence type="ECO:0000256" key="6">
    <source>
        <dbReference type="ARBA" id="ARBA00022801"/>
    </source>
</evidence>
<dbReference type="Pfam" id="PF02163">
    <property type="entry name" value="Peptidase_M50"/>
    <property type="match status" value="1"/>
</dbReference>
<evidence type="ECO:0000259" key="12">
    <source>
        <dbReference type="SMART" id="SM00228"/>
    </source>
</evidence>
<dbReference type="Gene3D" id="1.10.1740.10">
    <property type="match status" value="1"/>
</dbReference>
<name>A0ABP0PAG7_9DINO</name>
<evidence type="ECO:0000256" key="11">
    <source>
        <dbReference type="SAM" id="Phobius"/>
    </source>
</evidence>
<feature type="non-terminal residue" evidence="13">
    <location>
        <position position="1"/>
    </location>
</feature>
<comment type="subcellular location">
    <subcellularLocation>
        <location evidence="2">Membrane</location>
        <topology evidence="2">Multi-pass membrane protein</topology>
    </subcellularLocation>
</comment>
<feature type="non-terminal residue" evidence="13">
    <location>
        <position position="342"/>
    </location>
</feature>
<dbReference type="SMART" id="SM00228">
    <property type="entry name" value="PDZ"/>
    <property type="match status" value="1"/>
</dbReference>
<reference evidence="13 14" key="1">
    <citation type="submission" date="2024-02" db="EMBL/GenBank/DDBJ databases">
        <authorList>
            <person name="Chen Y."/>
            <person name="Shah S."/>
            <person name="Dougan E. K."/>
            <person name="Thang M."/>
            <person name="Chan C."/>
        </authorList>
    </citation>
    <scope>NUCLEOTIDE SEQUENCE [LARGE SCALE GENOMIC DNA]</scope>
</reference>
<dbReference type="GO" id="GO:0008237">
    <property type="term" value="F:metallopeptidase activity"/>
    <property type="evidence" value="ECO:0007669"/>
    <property type="project" value="UniProtKB-KW"/>
</dbReference>
<dbReference type="Proteomes" id="UP001642464">
    <property type="component" value="Unassembled WGS sequence"/>
</dbReference>
<dbReference type="SUPFAM" id="SSF69055">
    <property type="entry name" value="1-deoxy-D-xylulose-5-phosphate reductoisomerase, C-terminal domain"/>
    <property type="match status" value="1"/>
</dbReference>
<keyword evidence="5 11" id="KW-0812">Transmembrane</keyword>
<feature type="domain" description="PDZ" evidence="12">
    <location>
        <begin position="182"/>
        <end position="253"/>
    </location>
</feature>
<keyword evidence="7" id="KW-0862">Zinc</keyword>
<dbReference type="CDD" id="cd23081">
    <property type="entry name" value="cpPDZ_EcRseP-like"/>
    <property type="match status" value="1"/>
</dbReference>
<organism evidence="13 14">
    <name type="scientific">Durusdinium trenchii</name>
    <dbReference type="NCBI Taxonomy" id="1381693"/>
    <lineage>
        <taxon>Eukaryota</taxon>
        <taxon>Sar</taxon>
        <taxon>Alveolata</taxon>
        <taxon>Dinophyceae</taxon>
        <taxon>Suessiales</taxon>
        <taxon>Symbiodiniaceae</taxon>
        <taxon>Durusdinium</taxon>
    </lineage>
</organism>
<protein>
    <submittedName>
        <fullName evidence="13">Metalloprotease MmpA (Membrane metalloprotease A)</fullName>
    </submittedName>
</protein>
<dbReference type="Gene3D" id="2.30.42.10">
    <property type="match status" value="1"/>
</dbReference>
<evidence type="ECO:0000256" key="3">
    <source>
        <dbReference type="ARBA" id="ARBA00009989"/>
    </source>
</evidence>
<evidence type="ECO:0000313" key="13">
    <source>
        <dbReference type="EMBL" id="CAK9072766.1"/>
    </source>
</evidence>
<evidence type="ECO:0000256" key="2">
    <source>
        <dbReference type="ARBA" id="ARBA00004141"/>
    </source>
</evidence>
<sequence>GATAALNAANEIAVAAFLAGRIGFLDIARLVSDCLDSLEGEAALTQRFSGLAEALHIDQRAREWTRLITILAFVAVISVVVIIHELGHYLAGRWCGVHAEVFSMGFGPTLFAVRDRQGTIWRLAALPLGGYVRFLGDSGAASEPDQARLAELREKMGANADRCFHFKPVWQRAIIVAAGPVANFILALAVFFVLFAPIVGNVIAGSEAERAGIESGDRIVRIADTPIEAFPEIMTEFMLRPDETVPVVLDRNGQRIDITVTPRIERVQDGFNGYRERAVVGFNATNQRFYRQLGPIEAAAASAEQVWHVISLTGRYVWRIVTGRVPPNMLNGPLGIVTVSGQ</sequence>
<dbReference type="EMBL" id="CAXAMM010034423">
    <property type="protein sequence ID" value="CAK9072766.1"/>
    <property type="molecule type" value="Genomic_DNA"/>
</dbReference>
<comment type="caution">
    <text evidence="13">The sequence shown here is derived from an EMBL/GenBank/DDBJ whole genome shotgun (WGS) entry which is preliminary data.</text>
</comment>
<dbReference type="InterPro" id="IPR001478">
    <property type="entry name" value="PDZ"/>
</dbReference>
<evidence type="ECO:0000256" key="10">
    <source>
        <dbReference type="ARBA" id="ARBA00023136"/>
    </source>
</evidence>
<feature type="transmembrane region" description="Helical" evidence="11">
    <location>
        <begin position="64"/>
        <end position="84"/>
    </location>
</feature>
<keyword evidence="8 11" id="KW-1133">Transmembrane helix</keyword>
<evidence type="ECO:0000256" key="8">
    <source>
        <dbReference type="ARBA" id="ARBA00022989"/>
    </source>
</evidence>
<keyword evidence="9 13" id="KW-0482">Metalloprotease</keyword>
<dbReference type="Pfam" id="PF13288">
    <property type="entry name" value="DXPR_C"/>
    <property type="match status" value="1"/>
</dbReference>
<evidence type="ECO:0000256" key="7">
    <source>
        <dbReference type="ARBA" id="ARBA00022833"/>
    </source>
</evidence>
<comment type="cofactor">
    <cofactor evidence="1">
        <name>Zn(2+)</name>
        <dbReference type="ChEBI" id="CHEBI:29105"/>
    </cofactor>
</comment>
<dbReference type="CDD" id="cd06163">
    <property type="entry name" value="S2P-M50_PDZ_RseP-like"/>
    <property type="match status" value="1"/>
</dbReference>
<evidence type="ECO:0000256" key="9">
    <source>
        <dbReference type="ARBA" id="ARBA00023049"/>
    </source>
</evidence>
<keyword evidence="10 11" id="KW-0472">Membrane</keyword>
<keyword evidence="4" id="KW-0645">Protease</keyword>
<keyword evidence="6" id="KW-0378">Hydrolase</keyword>
<dbReference type="InterPro" id="IPR004387">
    <property type="entry name" value="Pept_M50_Zn"/>
</dbReference>
<evidence type="ECO:0000256" key="5">
    <source>
        <dbReference type="ARBA" id="ARBA00022692"/>
    </source>
</evidence>
<accession>A0ABP0PAG7</accession>
<comment type="similarity">
    <text evidence="3">Belongs to the peptidase M50A family.</text>
</comment>
<dbReference type="SUPFAM" id="SSF50156">
    <property type="entry name" value="PDZ domain-like"/>
    <property type="match status" value="1"/>
</dbReference>
<evidence type="ECO:0000256" key="4">
    <source>
        <dbReference type="ARBA" id="ARBA00022670"/>
    </source>
</evidence>
<evidence type="ECO:0000313" key="14">
    <source>
        <dbReference type="Proteomes" id="UP001642464"/>
    </source>
</evidence>
<dbReference type="PANTHER" id="PTHR42837:SF2">
    <property type="entry name" value="MEMBRANE METALLOPROTEASE ARASP2, CHLOROPLASTIC-RELATED"/>
    <property type="match status" value="1"/>
</dbReference>
<dbReference type="PANTHER" id="PTHR42837">
    <property type="entry name" value="REGULATOR OF SIGMA-E PROTEASE RSEP"/>
    <property type="match status" value="1"/>
</dbReference>
<keyword evidence="14" id="KW-1185">Reference proteome</keyword>
<feature type="transmembrane region" description="Helical" evidence="11">
    <location>
        <begin position="174"/>
        <end position="196"/>
    </location>
</feature>